<keyword evidence="3" id="KW-1185">Reference proteome</keyword>
<keyword evidence="2" id="KW-0808">Transferase</keyword>
<comment type="caution">
    <text evidence="2">The sequence shown here is derived from an EMBL/GenBank/DDBJ whole genome shotgun (WGS) entry which is preliminary data.</text>
</comment>
<dbReference type="Proteomes" id="UP000282674">
    <property type="component" value="Unassembled WGS sequence"/>
</dbReference>
<name>A0A3M2LUF4_9ACTN</name>
<dbReference type="AlphaFoldDB" id="A0A3M2LUF4"/>
<dbReference type="EMBL" id="RFFG01000064">
    <property type="protein sequence ID" value="RMI39635.1"/>
    <property type="molecule type" value="Genomic_DNA"/>
</dbReference>
<protein>
    <submittedName>
        <fullName evidence="2">GNAT family N-acetyltransferase</fullName>
    </submittedName>
</protein>
<evidence type="ECO:0000313" key="2">
    <source>
        <dbReference type="EMBL" id="RMI39635.1"/>
    </source>
</evidence>
<organism evidence="2 3">
    <name type="scientific">Actinomadura harenae</name>
    <dbReference type="NCBI Taxonomy" id="2483351"/>
    <lineage>
        <taxon>Bacteria</taxon>
        <taxon>Bacillati</taxon>
        <taxon>Actinomycetota</taxon>
        <taxon>Actinomycetes</taxon>
        <taxon>Streptosporangiales</taxon>
        <taxon>Thermomonosporaceae</taxon>
        <taxon>Actinomadura</taxon>
    </lineage>
</organism>
<evidence type="ECO:0000259" key="1">
    <source>
        <dbReference type="Pfam" id="PF13480"/>
    </source>
</evidence>
<proteinExistence type="predicted"/>
<accession>A0A3M2LUF4</accession>
<sequence>MNLHPSLSRVDTARWRTEVHRDDTAWDVLGEGWNDLYDRSRATPFQALAWNAAWWRHYGRPGGLRLVAVWRDDRLIALAPLMVRRRHGHRVLAPLAAAQSDHTDVLVDTEHASAAVGRLVEALLDEPGWSVLDFPEVMPNGSAGALAEHWPRPGRRVPSSVCLRLPACEPEEFCARFPRRAAGKIRARLRKIEALGLDVRQAAPADARRGVADLLGLHRRQWQGRGINPEHLRPRFAAMLGDAAAAMIASGQAALTEYRREGRLVAADLAVIGPDWVGAYLYGAVPDLRTGGMDVALMLLGNDLRLACRGGLPFLSLLRGQEDYKLKWRPDLIQNERIVLCRSARSAGYLGLVSARAELTRLRHRARTS</sequence>
<feature type="domain" description="BioF2-like acetyltransferase" evidence="1">
    <location>
        <begin position="181"/>
        <end position="325"/>
    </location>
</feature>
<reference evidence="2 3" key="1">
    <citation type="submission" date="2018-10" db="EMBL/GenBank/DDBJ databases">
        <title>Isolation from soil.</title>
        <authorList>
            <person name="Hu J."/>
        </authorList>
    </citation>
    <scope>NUCLEOTIDE SEQUENCE [LARGE SCALE GENOMIC DNA]</scope>
    <source>
        <strain evidence="2 3">NEAU-Ht49</strain>
    </source>
</reference>
<dbReference type="SUPFAM" id="SSF55729">
    <property type="entry name" value="Acyl-CoA N-acyltransferases (Nat)"/>
    <property type="match status" value="1"/>
</dbReference>
<dbReference type="InterPro" id="IPR016181">
    <property type="entry name" value="Acyl_CoA_acyltransferase"/>
</dbReference>
<dbReference type="GO" id="GO:0016740">
    <property type="term" value="F:transferase activity"/>
    <property type="evidence" value="ECO:0007669"/>
    <property type="project" value="UniProtKB-KW"/>
</dbReference>
<dbReference type="Pfam" id="PF13480">
    <property type="entry name" value="Acetyltransf_6"/>
    <property type="match status" value="1"/>
</dbReference>
<dbReference type="InterPro" id="IPR038740">
    <property type="entry name" value="BioF2-like_GNAT_dom"/>
</dbReference>
<evidence type="ECO:0000313" key="3">
    <source>
        <dbReference type="Proteomes" id="UP000282674"/>
    </source>
</evidence>
<dbReference type="RefSeq" id="WP_122197663.1">
    <property type="nucleotide sequence ID" value="NZ_JBHSKC010000001.1"/>
</dbReference>
<dbReference type="OrthoDB" id="3452668at2"/>
<gene>
    <name evidence="2" type="ORF">EBO15_29150</name>
</gene>